<sequence length="115" mass="12592">MNKSTLTVVFAIPFFILLSGPAKAFECPQHLEAAQAIIDKVSADMQGMGEMMDQQDMALVHALLDDAKALLTAARHNHEKPQGPYDHARAIAKADSAQGYATAADILHFHYMEQQ</sequence>
<feature type="chain" id="PRO_5046967664" evidence="1">
    <location>
        <begin position="25"/>
        <end position="115"/>
    </location>
</feature>
<accession>A0ABQ2YXT2</accession>
<reference evidence="3" key="1">
    <citation type="journal article" date="2019" name="Int. J. Syst. Evol. Microbiol.">
        <title>The Global Catalogue of Microorganisms (GCM) 10K type strain sequencing project: providing services to taxonomists for standard genome sequencing and annotation.</title>
        <authorList>
            <consortium name="The Broad Institute Genomics Platform"/>
            <consortium name="The Broad Institute Genome Sequencing Center for Infectious Disease"/>
            <person name="Wu L."/>
            <person name="Ma J."/>
        </authorList>
    </citation>
    <scope>NUCLEOTIDE SEQUENCE [LARGE SCALE GENOMIC DNA]</scope>
    <source>
        <strain evidence="3">KCTC 22228</strain>
    </source>
</reference>
<organism evidence="2 3">
    <name type="scientific">Litchfieldella qijiaojingensis</name>
    <dbReference type="NCBI Taxonomy" id="980347"/>
    <lineage>
        <taxon>Bacteria</taxon>
        <taxon>Pseudomonadati</taxon>
        <taxon>Pseudomonadota</taxon>
        <taxon>Gammaproteobacteria</taxon>
        <taxon>Oceanospirillales</taxon>
        <taxon>Halomonadaceae</taxon>
        <taxon>Litchfieldella</taxon>
    </lineage>
</organism>
<proteinExistence type="predicted"/>
<keyword evidence="3" id="KW-1185">Reference proteome</keyword>
<name>A0ABQ2YXT2_9GAMM</name>
<evidence type="ECO:0000313" key="2">
    <source>
        <dbReference type="EMBL" id="GGX96830.1"/>
    </source>
</evidence>
<evidence type="ECO:0000256" key="1">
    <source>
        <dbReference type="SAM" id="SignalP"/>
    </source>
</evidence>
<dbReference type="EMBL" id="BMXS01000012">
    <property type="protein sequence ID" value="GGX96830.1"/>
    <property type="molecule type" value="Genomic_DNA"/>
</dbReference>
<dbReference type="Proteomes" id="UP000653056">
    <property type="component" value="Unassembled WGS sequence"/>
</dbReference>
<comment type="caution">
    <text evidence="2">The sequence shown here is derived from an EMBL/GenBank/DDBJ whole genome shotgun (WGS) entry which is preliminary data.</text>
</comment>
<keyword evidence="1" id="KW-0732">Signal</keyword>
<feature type="signal peptide" evidence="1">
    <location>
        <begin position="1"/>
        <end position="24"/>
    </location>
</feature>
<evidence type="ECO:0000313" key="3">
    <source>
        <dbReference type="Proteomes" id="UP000653056"/>
    </source>
</evidence>
<gene>
    <name evidence="2" type="ORF">GCM10007160_25590</name>
</gene>
<dbReference type="RefSeq" id="WP_189469796.1">
    <property type="nucleotide sequence ID" value="NZ_BMXS01000012.1"/>
</dbReference>
<protein>
    <submittedName>
        <fullName evidence="2">Uncharacterized protein</fullName>
    </submittedName>
</protein>